<dbReference type="PROSITE" id="PS50801">
    <property type="entry name" value="STAS"/>
    <property type="match status" value="1"/>
</dbReference>
<evidence type="ECO:0000259" key="1">
    <source>
        <dbReference type="PROSITE" id="PS50801"/>
    </source>
</evidence>
<evidence type="ECO:0000313" key="3">
    <source>
        <dbReference type="Proteomes" id="UP001526426"/>
    </source>
</evidence>
<dbReference type="Pfam" id="PF01740">
    <property type="entry name" value="STAS"/>
    <property type="match status" value="1"/>
</dbReference>
<protein>
    <submittedName>
        <fullName evidence="2">STAS domain-containing protein</fullName>
    </submittedName>
</protein>
<evidence type="ECO:0000313" key="2">
    <source>
        <dbReference type="EMBL" id="MCW6037313.1"/>
    </source>
</evidence>
<organism evidence="2 3">
    <name type="scientific">Spirulina subsalsa FACHB-351</name>
    <dbReference type="NCBI Taxonomy" id="234711"/>
    <lineage>
        <taxon>Bacteria</taxon>
        <taxon>Bacillati</taxon>
        <taxon>Cyanobacteriota</taxon>
        <taxon>Cyanophyceae</taxon>
        <taxon>Spirulinales</taxon>
        <taxon>Spirulinaceae</taxon>
        <taxon>Spirulina</taxon>
    </lineage>
</organism>
<gene>
    <name evidence="2" type="ORF">K4A83_13675</name>
</gene>
<reference evidence="2 3" key="1">
    <citation type="submission" date="2021-08" db="EMBL/GenBank/DDBJ databases">
        <title>Draft genome sequence of Spirulina subsalsa with high tolerance to salinity and hype-accumulation of phycocyanin.</title>
        <authorList>
            <person name="Pei H."/>
            <person name="Jiang L."/>
        </authorList>
    </citation>
    <scope>NUCLEOTIDE SEQUENCE [LARGE SCALE GENOMIC DNA]</scope>
    <source>
        <strain evidence="2 3">FACHB-351</strain>
    </source>
</reference>
<feature type="domain" description="STAS" evidence="1">
    <location>
        <begin position="2"/>
        <end position="114"/>
    </location>
</feature>
<dbReference type="EMBL" id="JAIHOM010000065">
    <property type="protein sequence ID" value="MCW6037313.1"/>
    <property type="molecule type" value="Genomic_DNA"/>
</dbReference>
<dbReference type="CDD" id="cd07043">
    <property type="entry name" value="STAS_anti-anti-sigma_factors"/>
    <property type="match status" value="1"/>
</dbReference>
<dbReference type="SUPFAM" id="SSF52091">
    <property type="entry name" value="SpoIIaa-like"/>
    <property type="match status" value="1"/>
</dbReference>
<dbReference type="RefSeq" id="WP_265265170.1">
    <property type="nucleotide sequence ID" value="NZ_JAIHOM010000065.1"/>
</dbReference>
<dbReference type="PANTHER" id="PTHR33495:SF2">
    <property type="entry name" value="ANTI-SIGMA FACTOR ANTAGONIST TM_1081-RELATED"/>
    <property type="match status" value="1"/>
</dbReference>
<proteinExistence type="predicted"/>
<dbReference type="InterPro" id="IPR002645">
    <property type="entry name" value="STAS_dom"/>
</dbReference>
<dbReference type="Proteomes" id="UP001526426">
    <property type="component" value="Unassembled WGS sequence"/>
</dbReference>
<dbReference type="InterPro" id="IPR036513">
    <property type="entry name" value="STAS_dom_sf"/>
</dbReference>
<dbReference type="PANTHER" id="PTHR33495">
    <property type="entry name" value="ANTI-SIGMA FACTOR ANTAGONIST TM_1081-RELATED-RELATED"/>
    <property type="match status" value="1"/>
</dbReference>
<dbReference type="Gene3D" id="3.30.750.24">
    <property type="entry name" value="STAS domain"/>
    <property type="match status" value="1"/>
</dbReference>
<sequence length="114" mass="12752">MIKQMLPDDSKLTVVQLKGSLNSNHAFEVQRHLLDHTLVGSNTSILLLDFSELQSLDRDGLMVLVSIVKFARGLGQRLVCCSVSASIRMIFELTQLDRVLETYETGSEFLLKNA</sequence>
<accession>A0ABT3L728</accession>
<comment type="caution">
    <text evidence="2">The sequence shown here is derived from an EMBL/GenBank/DDBJ whole genome shotgun (WGS) entry which is preliminary data.</text>
</comment>
<name>A0ABT3L728_9CYAN</name>
<keyword evidence="3" id="KW-1185">Reference proteome</keyword>